<dbReference type="Pfam" id="PF04357">
    <property type="entry name" value="TamB"/>
    <property type="match status" value="1"/>
</dbReference>
<dbReference type="GO" id="GO:0005886">
    <property type="term" value="C:plasma membrane"/>
    <property type="evidence" value="ECO:0007669"/>
    <property type="project" value="InterPro"/>
</dbReference>
<comment type="subcellular location">
    <subcellularLocation>
        <location evidence="1">Membrane</location>
        <topology evidence="1">Single-pass membrane protein</topology>
    </subcellularLocation>
</comment>
<feature type="region of interest" description="Disordered" evidence="5">
    <location>
        <begin position="251"/>
        <end position="312"/>
    </location>
</feature>
<dbReference type="GO" id="GO:0009306">
    <property type="term" value="P:protein secretion"/>
    <property type="evidence" value="ECO:0007669"/>
    <property type="project" value="InterPro"/>
</dbReference>
<gene>
    <name evidence="7" type="ORF">RVH17_11065</name>
</gene>
<dbReference type="PANTHER" id="PTHR36985">
    <property type="entry name" value="TRANSLOCATION AND ASSEMBLY MODULE SUBUNIT TAMB"/>
    <property type="match status" value="1"/>
</dbReference>
<name>A0AAE4LMQ7_9BACT</name>
<comment type="caution">
    <text evidence="7">The sequence shown here is derived from an EMBL/GenBank/DDBJ whole genome shotgun (WGS) entry which is preliminary data.</text>
</comment>
<dbReference type="Proteomes" id="UP001181347">
    <property type="component" value="Unassembled WGS sequence"/>
</dbReference>
<accession>A0AAE4LMQ7</accession>
<organism evidence="7 8">
    <name type="scientific">Alistipes finegoldii</name>
    <dbReference type="NCBI Taxonomy" id="214856"/>
    <lineage>
        <taxon>Bacteria</taxon>
        <taxon>Pseudomonadati</taxon>
        <taxon>Bacteroidota</taxon>
        <taxon>Bacteroidia</taxon>
        <taxon>Bacteroidales</taxon>
        <taxon>Rikenellaceae</taxon>
        <taxon>Alistipes</taxon>
    </lineage>
</organism>
<evidence type="ECO:0000256" key="2">
    <source>
        <dbReference type="ARBA" id="ARBA00022692"/>
    </source>
</evidence>
<feature type="compositionally biased region" description="Basic and acidic residues" evidence="5">
    <location>
        <begin position="251"/>
        <end position="266"/>
    </location>
</feature>
<evidence type="ECO:0000256" key="4">
    <source>
        <dbReference type="ARBA" id="ARBA00023136"/>
    </source>
</evidence>
<evidence type="ECO:0000313" key="7">
    <source>
        <dbReference type="EMBL" id="MDU0260630.1"/>
    </source>
</evidence>
<reference evidence="7" key="1">
    <citation type="submission" date="2023-10" db="EMBL/GenBank/DDBJ databases">
        <title>Genome Sequence of the Bacteria from From Gut Wall in Crohn's Disease.</title>
        <authorList>
            <person name="Rodriguez-Palacios A."/>
        </authorList>
    </citation>
    <scope>NUCLEOTIDE SEQUENCE</scope>
    <source>
        <strain evidence="7">CavFT-hAR58</strain>
    </source>
</reference>
<keyword evidence="4" id="KW-0472">Membrane</keyword>
<evidence type="ECO:0000256" key="3">
    <source>
        <dbReference type="ARBA" id="ARBA00022989"/>
    </source>
</evidence>
<dbReference type="EMBL" id="JAWDES010000005">
    <property type="protein sequence ID" value="MDU0260630.1"/>
    <property type="molecule type" value="Genomic_DNA"/>
</dbReference>
<protein>
    <submittedName>
        <fullName evidence="7">Translocation/assembly module TamB domain-containing protein</fullName>
    </submittedName>
</protein>
<sequence length="1632" mass="175296">MLKKILKYTFRTLLVILLVLMLVPALLYIPAVQDFVRGKAVGYASRTLGMDLSVERLRLSFPLRLSVDNTLLSDKGDTLLSCGHLSLDVAVWPLLRKEVAVRSLELAKLAAHYRDSTAGIDLKVAAGQFAVNDCRVGLPAKTVGISRIALTDGDVFLNTAESAPAEKADSAPAEKADSAAALPWQIDVGKLTVANLVFGMRTAPAATDLSVRLPDGEVDSCRVLLDSRQASVKSILLNRGGYAYLTAPADAGEKAPDKTAVPDKRTASNKTTARSKAAPSDKTATQGKAAHPDKTAAADNASSPHDAAADDGEAPALPWTVRVGSVALNDNSLEYGTLHHRPAAGFDPAFIVLSPLDLSVDSIYNRGADIALRIRRLAFTERSGLSVRNAAGAFAMDSTGISLSGFELATPLSGVRAEAHAGAGIMRMAPDTPLTADLSASLNTEEIKLLYPQLIPAALDDRIVRIKLSAAGTLGDIKKAGLDISSPGHIDLAVNGTAKNLLAPERLEAAARFEGEFRDMAFLLEMLPDTALRRRVTIPERITLRGAADADRGLYSLASTLNADGGQLTLNGRIDPEKQIYDAEVRCDSLPLNRFLPADSLGALDFTLTAGGAGFDPLLPQTRGSVRMRIGRAEYRSHDFGGIELDADLENQHLSGRLSDRDEALRLLLSVSGTLTEREQRIGVSGNVFDFDLADMGITPEQIGGSFALDADASASDAGGMAARLTLDSIVIRSKNRTDRIRRTNVTFGTDTAATRAGLTSGDLTLSFAAPEPLDSLTAAASRSAGVLAQQIRSQHVDMDSLKTVLPDFGLRVSAGRDNILSSFLRTKRIAFSSLDIAGTNCDSLPVSLRMRVEKLAYGSIVLDTLTASAVQNGSRLEYALRVANAPGNLDNIALAGVYGHVVRNTGAVNFYQKNRAGREGFRFGVDAAWNDSLIRASVTPLAPVFGSEPWTVNPGNYLVYRFDGNLSADLAMTHGDQRFAIHTVPETDSLRGIRLDIAGLNIGGALAMLPSAPPVGGVLGAAVTLNTGADSLAVRGDVSVAGLSYDKQRFGDVGLGVRYAQGREQQADVRLTLDGADVLTARGDYRKERESPLDITASIPGFPLQRADVFLPADMLRLSGILSGKLHAGGTPQRLQLNGGLQFAQTEVRVPMIGTSFRLSSDTIRIDDSRVLFDDFAVTAPNKSPLTIGGYVDLTDFGRITADIALRASDFQFVNVARKEGTDVYGKAYLDLDATAKGPLDELVVRGSVALLKNTDINYVMQDSPMDVKERPQNIVTFVSFRDMDNQSFAEATPTVRIGGMDILLNVDINDDVQAAVDLSADGSNRIDLQGGGNLTFTMNPLGDVSLSGKYVLSGGTVRYNPPVISQKIFKITPDSYVDWVGNVADPAFNITAVETVRASVSADGQDSRSVNFNISINIRNTLNDLEVSFGLSAPEDLTMQNQLNSLTAEQRANQAMNLLIYNTYTGPGTTAKVSTENPLNSFIQKELNQWAQNNLKGVDLSFGIDSYGEDDPNGQRTDYSYRLSKSLFSNRVRAVIGGKFSTDAAPSQNLKENLIDDISLEYMLTKRDNMYLKVFRHTGYESILEGEITETGVGFVIRKKLLRLGDLFKPMRPKAEKEKQKRNESDARQK</sequence>
<evidence type="ECO:0000259" key="6">
    <source>
        <dbReference type="Pfam" id="PF04357"/>
    </source>
</evidence>
<evidence type="ECO:0000256" key="5">
    <source>
        <dbReference type="SAM" id="MobiDB-lite"/>
    </source>
</evidence>
<feature type="domain" description="Translocation and assembly module TamB C-terminal" evidence="6">
    <location>
        <begin position="1182"/>
        <end position="1579"/>
    </location>
</feature>
<keyword evidence="3" id="KW-1133">Transmembrane helix</keyword>
<dbReference type="PANTHER" id="PTHR36985:SF1">
    <property type="entry name" value="TRANSLOCATION AND ASSEMBLY MODULE SUBUNIT TAMB"/>
    <property type="match status" value="1"/>
</dbReference>
<dbReference type="InterPro" id="IPR007452">
    <property type="entry name" value="TamB_C"/>
</dbReference>
<keyword evidence="2" id="KW-0812">Transmembrane</keyword>
<evidence type="ECO:0000313" key="8">
    <source>
        <dbReference type="Proteomes" id="UP001181347"/>
    </source>
</evidence>
<proteinExistence type="predicted"/>
<dbReference type="RefSeq" id="WP_022044142.1">
    <property type="nucleotide sequence ID" value="NZ_BAAFKU010000003.1"/>
</dbReference>
<evidence type="ECO:0000256" key="1">
    <source>
        <dbReference type="ARBA" id="ARBA00004167"/>
    </source>
</evidence>